<proteinExistence type="predicted"/>
<evidence type="ECO:0000259" key="1">
    <source>
        <dbReference type="Pfam" id="PF12728"/>
    </source>
</evidence>
<reference evidence="2 3" key="1">
    <citation type="submission" date="2017-10" db="EMBL/GenBank/DDBJ databases">
        <title>Draft genome of actinobacteria isolated from guarana (Paullinia cupana (Mart.) Ducke.</title>
        <authorList>
            <person name="Siqueira K.A."/>
            <person name="Liotti R.G."/>
            <person name="Mendes T.A."/>
            <person name="Soares M.A."/>
        </authorList>
    </citation>
    <scope>NUCLEOTIDE SEQUENCE [LARGE SCALE GENOMIC DNA]</scope>
    <source>
        <strain evidence="2 3">199</strain>
    </source>
</reference>
<comment type="caution">
    <text evidence="2">The sequence shown here is derived from an EMBL/GenBank/DDBJ whole genome shotgun (WGS) entry which is preliminary data.</text>
</comment>
<evidence type="ECO:0000313" key="2">
    <source>
        <dbReference type="EMBL" id="RRQ87531.1"/>
    </source>
</evidence>
<keyword evidence="3" id="KW-1185">Reference proteome</keyword>
<dbReference type="EMBL" id="PDES01000004">
    <property type="protein sequence ID" value="RRQ87531.1"/>
    <property type="molecule type" value="Genomic_DNA"/>
</dbReference>
<accession>A0A3R8QDV9</accession>
<dbReference type="Proteomes" id="UP000276379">
    <property type="component" value="Unassembled WGS sequence"/>
</dbReference>
<evidence type="ECO:0000313" key="3">
    <source>
        <dbReference type="Proteomes" id="UP000276379"/>
    </source>
</evidence>
<feature type="domain" description="Helix-turn-helix" evidence="1">
    <location>
        <begin position="2"/>
        <end position="43"/>
    </location>
</feature>
<dbReference type="Pfam" id="PF12728">
    <property type="entry name" value="HTH_17"/>
    <property type="match status" value="1"/>
</dbReference>
<protein>
    <submittedName>
        <fullName evidence="2">Excisionase</fullName>
    </submittedName>
</protein>
<dbReference type="AlphaFoldDB" id="A0A3R8QDV9"/>
<gene>
    <name evidence="2" type="ORF">CQW44_10005</name>
</gene>
<dbReference type="InterPro" id="IPR041657">
    <property type="entry name" value="HTH_17"/>
</dbReference>
<organism evidence="2 3">
    <name type="scientific">Streptomyces griseofuscus</name>
    <dbReference type="NCBI Taxonomy" id="146922"/>
    <lineage>
        <taxon>Bacteria</taxon>
        <taxon>Bacillati</taxon>
        <taxon>Actinomycetota</taxon>
        <taxon>Actinomycetes</taxon>
        <taxon>Kitasatosporales</taxon>
        <taxon>Streptomycetaceae</taxon>
        <taxon>Streptomyces</taxon>
    </lineage>
</organism>
<name>A0A3R8QDV9_9ACTN</name>
<sequence length="48" mass="5446">MERLNVGRTKVYDLIRTRRLVSIKVDGCRRIPTDAVRAFITGQIGETA</sequence>